<keyword evidence="2" id="KW-1185">Reference proteome</keyword>
<comment type="caution">
    <text evidence="1">The sequence shown here is derived from an EMBL/GenBank/DDBJ whole genome shotgun (WGS) entry which is preliminary data.</text>
</comment>
<accession>A0AAV4PT19</accession>
<evidence type="ECO:0000313" key="2">
    <source>
        <dbReference type="Proteomes" id="UP001054945"/>
    </source>
</evidence>
<dbReference type="EMBL" id="BPLR01005003">
    <property type="protein sequence ID" value="GIX99065.1"/>
    <property type="molecule type" value="Genomic_DNA"/>
</dbReference>
<proteinExistence type="predicted"/>
<dbReference type="Proteomes" id="UP001054945">
    <property type="component" value="Unassembled WGS sequence"/>
</dbReference>
<protein>
    <submittedName>
        <fullName evidence="1">Uncharacterized protein</fullName>
    </submittedName>
</protein>
<sequence length="115" mass="13419">MVERKTLIPHFDRILSVMATHFKKRCSMGIPVERSGEYSLGGKRECFSTSSNCDINGRRFFFLLIYFIGNVRLISSELRIVSAFLILNFGSIRNDLRTILERNHFCLFESFLFPE</sequence>
<organism evidence="1 2">
    <name type="scientific">Caerostris extrusa</name>
    <name type="common">Bark spider</name>
    <name type="synonym">Caerostris bankana</name>
    <dbReference type="NCBI Taxonomy" id="172846"/>
    <lineage>
        <taxon>Eukaryota</taxon>
        <taxon>Metazoa</taxon>
        <taxon>Ecdysozoa</taxon>
        <taxon>Arthropoda</taxon>
        <taxon>Chelicerata</taxon>
        <taxon>Arachnida</taxon>
        <taxon>Araneae</taxon>
        <taxon>Araneomorphae</taxon>
        <taxon>Entelegynae</taxon>
        <taxon>Araneoidea</taxon>
        <taxon>Araneidae</taxon>
        <taxon>Caerostris</taxon>
    </lineage>
</organism>
<name>A0AAV4PT19_CAEEX</name>
<evidence type="ECO:0000313" key="1">
    <source>
        <dbReference type="EMBL" id="GIX99065.1"/>
    </source>
</evidence>
<gene>
    <name evidence="1" type="ORF">CEXT_82861</name>
</gene>
<reference evidence="1 2" key="1">
    <citation type="submission" date="2021-06" db="EMBL/GenBank/DDBJ databases">
        <title>Caerostris extrusa draft genome.</title>
        <authorList>
            <person name="Kono N."/>
            <person name="Arakawa K."/>
        </authorList>
    </citation>
    <scope>NUCLEOTIDE SEQUENCE [LARGE SCALE GENOMIC DNA]</scope>
</reference>
<dbReference type="AlphaFoldDB" id="A0AAV4PT19"/>